<dbReference type="PANTHER" id="PTHR19338">
    <property type="entry name" value="TRANSLOCASE OF INNER MITOCHONDRIAL MEMBRANE 13 HOMOLOG"/>
    <property type="match status" value="1"/>
</dbReference>
<evidence type="ECO:0000313" key="9">
    <source>
        <dbReference type="Proteomes" id="UP001140206"/>
    </source>
</evidence>
<accession>A0AAV8HJT6</accession>
<name>A0AAV8HJT6_9POAL</name>
<comment type="caution">
    <text evidence="8">The sequence shown here is derived from an EMBL/GenBank/DDBJ whole genome shotgun (WGS) entry which is preliminary data.</text>
</comment>
<sequence length="243" mass="27873">MEEAEVKYALGKVEDLLKKGLELYNVREEITQMQLELRMIEGFLQDANSKRNRNPAVEQWVNELGEEVKAIRKTLRTIGQIKADLGITNVAAANDENEEPPFRPARPDEIDLSDVVGLESDSHDIIKHLLDRNISRHTVLSIVGTGGIGETTLAKTIYESTEVTREFDCRIWVSISQKFNVHDLLRKILKELEQEDRPAIEDNNLRSALQRLLNEKRYFIILDDVWGTDLWESLKIALPDINL</sequence>
<evidence type="ECO:0000259" key="6">
    <source>
        <dbReference type="Pfam" id="PF00931"/>
    </source>
</evidence>
<evidence type="ECO:0000256" key="3">
    <source>
        <dbReference type="ARBA" id="ARBA00022737"/>
    </source>
</evidence>
<organism evidence="8 9">
    <name type="scientific">Rhynchospora pubera</name>
    <dbReference type="NCBI Taxonomy" id="906938"/>
    <lineage>
        <taxon>Eukaryota</taxon>
        <taxon>Viridiplantae</taxon>
        <taxon>Streptophyta</taxon>
        <taxon>Embryophyta</taxon>
        <taxon>Tracheophyta</taxon>
        <taxon>Spermatophyta</taxon>
        <taxon>Magnoliopsida</taxon>
        <taxon>Liliopsida</taxon>
        <taxon>Poales</taxon>
        <taxon>Cyperaceae</taxon>
        <taxon>Cyperoideae</taxon>
        <taxon>Rhynchosporeae</taxon>
        <taxon>Rhynchospora</taxon>
    </lineage>
</organism>
<feature type="domain" description="Disease resistance N-terminal" evidence="7">
    <location>
        <begin position="6"/>
        <end position="70"/>
    </location>
</feature>
<dbReference type="Gene3D" id="1.20.5.4130">
    <property type="match status" value="1"/>
</dbReference>
<dbReference type="GO" id="GO:0006952">
    <property type="term" value="P:defense response"/>
    <property type="evidence" value="ECO:0007669"/>
    <property type="project" value="UniProtKB-KW"/>
</dbReference>
<dbReference type="FunFam" id="3.40.50.300:FF:001091">
    <property type="entry name" value="Probable disease resistance protein At1g61300"/>
    <property type="match status" value="1"/>
</dbReference>
<dbReference type="InterPro" id="IPR002182">
    <property type="entry name" value="NB-ARC"/>
</dbReference>
<evidence type="ECO:0000313" key="8">
    <source>
        <dbReference type="EMBL" id="KAJ4817897.1"/>
    </source>
</evidence>
<evidence type="ECO:0000256" key="5">
    <source>
        <dbReference type="ARBA" id="ARBA00022821"/>
    </source>
</evidence>
<keyword evidence="3" id="KW-0677">Repeat</keyword>
<reference evidence="8" key="1">
    <citation type="submission" date="2022-08" db="EMBL/GenBank/DDBJ databases">
        <authorList>
            <person name="Marques A."/>
        </authorList>
    </citation>
    <scope>NUCLEOTIDE SEQUENCE</scope>
    <source>
        <strain evidence="8">RhyPub2mFocal</strain>
        <tissue evidence="8">Leaves</tissue>
    </source>
</reference>
<dbReference type="EMBL" id="JAMFTS010000001">
    <property type="protein sequence ID" value="KAJ4817897.1"/>
    <property type="molecule type" value="Genomic_DNA"/>
</dbReference>
<dbReference type="InterPro" id="IPR041118">
    <property type="entry name" value="Rx_N"/>
</dbReference>
<keyword evidence="5" id="KW-0611">Plant defense</keyword>
<dbReference type="Proteomes" id="UP001140206">
    <property type="component" value="Chromosome 1"/>
</dbReference>
<dbReference type="Pfam" id="PF00931">
    <property type="entry name" value="NB-ARC"/>
    <property type="match status" value="1"/>
</dbReference>
<comment type="similarity">
    <text evidence="1">Belongs to the disease resistance NB-LRR family.</text>
</comment>
<dbReference type="Gene3D" id="3.40.50.300">
    <property type="entry name" value="P-loop containing nucleotide triphosphate hydrolases"/>
    <property type="match status" value="1"/>
</dbReference>
<dbReference type="Pfam" id="PF18052">
    <property type="entry name" value="Rx_N"/>
    <property type="match status" value="1"/>
</dbReference>
<keyword evidence="4" id="KW-0547">Nucleotide-binding</keyword>
<dbReference type="GO" id="GO:0043531">
    <property type="term" value="F:ADP binding"/>
    <property type="evidence" value="ECO:0007669"/>
    <property type="project" value="InterPro"/>
</dbReference>
<dbReference type="InterPro" id="IPR027417">
    <property type="entry name" value="P-loop_NTPase"/>
</dbReference>
<evidence type="ECO:0000259" key="7">
    <source>
        <dbReference type="Pfam" id="PF18052"/>
    </source>
</evidence>
<evidence type="ECO:0000256" key="4">
    <source>
        <dbReference type="ARBA" id="ARBA00022741"/>
    </source>
</evidence>
<feature type="domain" description="NB-ARC" evidence="6">
    <location>
        <begin position="122"/>
        <end position="240"/>
    </location>
</feature>
<proteinExistence type="inferred from homology"/>
<keyword evidence="9" id="KW-1185">Reference proteome</keyword>
<dbReference type="PRINTS" id="PR00364">
    <property type="entry name" value="DISEASERSIST"/>
</dbReference>
<evidence type="ECO:0000256" key="2">
    <source>
        <dbReference type="ARBA" id="ARBA00022614"/>
    </source>
</evidence>
<dbReference type="SUPFAM" id="SSF52540">
    <property type="entry name" value="P-loop containing nucleoside triphosphate hydrolases"/>
    <property type="match status" value="1"/>
</dbReference>
<keyword evidence="2" id="KW-0433">Leucine-rich repeat</keyword>
<gene>
    <name evidence="8" type="ORF">LUZ62_030463</name>
</gene>
<dbReference type="PANTHER" id="PTHR19338:SF73">
    <property type="entry name" value="DISEASE RESISTANCE PROTEIN RGA2-LIKE"/>
    <property type="match status" value="1"/>
</dbReference>
<dbReference type="AlphaFoldDB" id="A0AAV8HJT6"/>
<evidence type="ECO:0000256" key="1">
    <source>
        <dbReference type="ARBA" id="ARBA00008894"/>
    </source>
</evidence>
<protein>
    <submittedName>
        <fullName evidence="8">Disease resistance protein (CC-NBS-LRR class) family</fullName>
    </submittedName>
</protein>